<gene>
    <name evidence="1" type="ORF">CSO01_34250</name>
</gene>
<protein>
    <submittedName>
        <fullName evidence="1">Uncharacterized protein</fullName>
    </submittedName>
</protein>
<accession>A0A512PHN8</accession>
<dbReference type="OrthoDB" id="3829972at2"/>
<dbReference type="Proteomes" id="UP000321798">
    <property type="component" value="Unassembled WGS sequence"/>
</dbReference>
<dbReference type="RefSeq" id="WP_146954482.1">
    <property type="nucleotide sequence ID" value="NZ_BAABBJ010000012.1"/>
</dbReference>
<evidence type="ECO:0000313" key="2">
    <source>
        <dbReference type="Proteomes" id="UP000321798"/>
    </source>
</evidence>
<proteinExistence type="predicted"/>
<evidence type="ECO:0000313" key="1">
    <source>
        <dbReference type="EMBL" id="GEP70710.1"/>
    </source>
</evidence>
<dbReference type="AlphaFoldDB" id="A0A512PHN8"/>
<name>A0A512PHN8_9CELL</name>
<organism evidence="1 2">
    <name type="scientific">Cellulomonas soli</name>
    <dbReference type="NCBI Taxonomy" id="931535"/>
    <lineage>
        <taxon>Bacteria</taxon>
        <taxon>Bacillati</taxon>
        <taxon>Actinomycetota</taxon>
        <taxon>Actinomycetes</taxon>
        <taxon>Micrococcales</taxon>
        <taxon>Cellulomonadaceae</taxon>
        <taxon>Cellulomonas</taxon>
    </lineage>
</organism>
<reference evidence="1 2" key="1">
    <citation type="submission" date="2019-07" db="EMBL/GenBank/DDBJ databases">
        <title>Whole genome shotgun sequence of Cellulomonas soli NBRC 109434.</title>
        <authorList>
            <person name="Hosoyama A."/>
            <person name="Uohara A."/>
            <person name="Ohji S."/>
            <person name="Ichikawa N."/>
        </authorList>
    </citation>
    <scope>NUCLEOTIDE SEQUENCE [LARGE SCALE GENOMIC DNA]</scope>
    <source>
        <strain evidence="1 2">NBRC 109434</strain>
    </source>
</reference>
<keyword evidence="2" id="KW-1185">Reference proteome</keyword>
<dbReference type="EMBL" id="BKAL01000015">
    <property type="protein sequence ID" value="GEP70710.1"/>
    <property type="molecule type" value="Genomic_DNA"/>
</dbReference>
<sequence length="110" mass="10652">MPGPPVAVGCVVVVTPGAAGAPDTGTLLVVLPPWVTANGMPLATTGSICTMVNSVTGVPYPLVIGPLGSSGVSVGGRGLVRMGDMIPSPPGVLQIVGPPATTSVSDGWPP</sequence>
<comment type="caution">
    <text evidence="1">The sequence shown here is derived from an EMBL/GenBank/DDBJ whole genome shotgun (WGS) entry which is preliminary data.</text>
</comment>